<dbReference type="InterPro" id="IPR050764">
    <property type="entry name" value="CbbQ/NirQ/NorQ/GpvN"/>
</dbReference>
<dbReference type="RefSeq" id="WP_146506607.1">
    <property type="nucleotide sequence ID" value="NZ_SIHI01000001.1"/>
</dbReference>
<dbReference type="CDD" id="cd00009">
    <property type="entry name" value="AAA"/>
    <property type="match status" value="1"/>
</dbReference>
<dbReference type="Pfam" id="PF07726">
    <property type="entry name" value="AAA_3"/>
    <property type="match status" value="1"/>
</dbReference>
<dbReference type="OrthoDB" id="9773454at2"/>
<dbReference type="PIRSF" id="PIRSF002849">
    <property type="entry name" value="AAA_ATPase_chaperone_MoxR_prd"/>
    <property type="match status" value="1"/>
</dbReference>
<name>A0A5C5X320_9PLAN</name>
<dbReference type="GO" id="GO:0005524">
    <property type="term" value="F:ATP binding"/>
    <property type="evidence" value="ECO:0007669"/>
    <property type="project" value="InterPro"/>
</dbReference>
<comment type="caution">
    <text evidence="3">The sequence shown here is derived from an EMBL/GenBank/DDBJ whole genome shotgun (WGS) entry which is preliminary data.</text>
</comment>
<dbReference type="Pfam" id="PF17863">
    <property type="entry name" value="AAA_lid_2"/>
    <property type="match status" value="1"/>
</dbReference>
<gene>
    <name evidence="3" type="ORF">KOR42_00240</name>
</gene>
<dbReference type="PANTHER" id="PTHR42759:SF1">
    <property type="entry name" value="MAGNESIUM-CHELATASE SUBUNIT CHLD"/>
    <property type="match status" value="1"/>
</dbReference>
<dbReference type="InterPro" id="IPR041628">
    <property type="entry name" value="ChlI/MoxR_AAA_lid"/>
</dbReference>
<dbReference type="AlphaFoldDB" id="A0A5C5X320"/>
<feature type="domain" description="ATPase AAA-3" evidence="1">
    <location>
        <begin position="53"/>
        <end position="186"/>
    </location>
</feature>
<dbReference type="Gene3D" id="3.40.50.300">
    <property type="entry name" value="P-loop containing nucleotide triphosphate hydrolases"/>
    <property type="match status" value="1"/>
</dbReference>
<sequence>MNDSSESAFEKEREAVEKLRASRQQIRDELSKVIVGQDEVIEQVLLTLFAGGHCLITGAPGLAKTLLVKSIAQIFHLDFRRIQFTPDLMPADITGTEILEETSHGRREMTFVRGPVFANVILADEINRTPPKTQAALLEAMQEHQVTAAGEVYPLEEPFFVLATQNPIEMEGTYPLPEAQLDRFMLNVVISYLPAEDEVAVVERTTAGRPAKIEPLFTGENVLAFHSVVRTVPVARELIDYAVRITAASRPGQPGTPEFSNKYVSWGAGTRASQYLILAAKARALLNGKAHVGVEDIKAIAKPVLRHRILLNYKAEAESYSVEDVIEKILDSISPPVS</sequence>
<evidence type="ECO:0000313" key="3">
    <source>
        <dbReference type="EMBL" id="TWT56671.1"/>
    </source>
</evidence>
<evidence type="ECO:0000259" key="1">
    <source>
        <dbReference type="Pfam" id="PF07726"/>
    </source>
</evidence>
<dbReference type="PANTHER" id="PTHR42759">
    <property type="entry name" value="MOXR FAMILY PROTEIN"/>
    <property type="match status" value="1"/>
</dbReference>
<evidence type="ECO:0000313" key="4">
    <source>
        <dbReference type="Proteomes" id="UP000317243"/>
    </source>
</evidence>
<protein>
    <submittedName>
        <fullName evidence="3">ATPase family associated with various cellular activities (AAA)</fullName>
    </submittedName>
</protein>
<reference evidence="3 4" key="1">
    <citation type="submission" date="2019-02" db="EMBL/GenBank/DDBJ databases">
        <title>Deep-cultivation of Planctomycetes and their phenomic and genomic characterization uncovers novel biology.</title>
        <authorList>
            <person name="Wiegand S."/>
            <person name="Jogler M."/>
            <person name="Boedeker C."/>
            <person name="Pinto D."/>
            <person name="Vollmers J."/>
            <person name="Rivas-Marin E."/>
            <person name="Kohn T."/>
            <person name="Peeters S.H."/>
            <person name="Heuer A."/>
            <person name="Rast P."/>
            <person name="Oberbeckmann S."/>
            <person name="Bunk B."/>
            <person name="Jeske O."/>
            <person name="Meyerdierks A."/>
            <person name="Storesund J.E."/>
            <person name="Kallscheuer N."/>
            <person name="Luecker S."/>
            <person name="Lage O.M."/>
            <person name="Pohl T."/>
            <person name="Merkel B.J."/>
            <person name="Hornburger P."/>
            <person name="Mueller R.-W."/>
            <person name="Bruemmer F."/>
            <person name="Labrenz M."/>
            <person name="Spormann A.M."/>
            <person name="Op Den Camp H."/>
            <person name="Overmann J."/>
            <person name="Amann R."/>
            <person name="Jetten M.S.M."/>
            <person name="Mascher T."/>
            <person name="Medema M.H."/>
            <person name="Devos D.P."/>
            <person name="Kaster A.-K."/>
            <person name="Ovreas L."/>
            <person name="Rohde M."/>
            <person name="Galperin M.Y."/>
            <person name="Jogler C."/>
        </authorList>
    </citation>
    <scope>NUCLEOTIDE SEQUENCE [LARGE SCALE GENOMIC DNA]</scope>
    <source>
        <strain evidence="3 4">KOR42</strain>
    </source>
</reference>
<dbReference type="GO" id="GO:0016887">
    <property type="term" value="F:ATP hydrolysis activity"/>
    <property type="evidence" value="ECO:0007669"/>
    <property type="project" value="InterPro"/>
</dbReference>
<accession>A0A5C5X320</accession>
<dbReference type="InterPro" id="IPR011703">
    <property type="entry name" value="ATPase_AAA-3"/>
</dbReference>
<proteinExistence type="predicted"/>
<organism evidence="3 4">
    <name type="scientific">Thalassoglobus neptunius</name>
    <dbReference type="NCBI Taxonomy" id="1938619"/>
    <lineage>
        <taxon>Bacteria</taxon>
        <taxon>Pseudomonadati</taxon>
        <taxon>Planctomycetota</taxon>
        <taxon>Planctomycetia</taxon>
        <taxon>Planctomycetales</taxon>
        <taxon>Planctomycetaceae</taxon>
        <taxon>Thalassoglobus</taxon>
    </lineage>
</organism>
<dbReference type="InterPro" id="IPR027417">
    <property type="entry name" value="P-loop_NTPase"/>
</dbReference>
<keyword evidence="4" id="KW-1185">Reference proteome</keyword>
<feature type="domain" description="ChlI/MoxR AAA lid" evidence="2">
    <location>
        <begin position="261"/>
        <end position="329"/>
    </location>
</feature>
<dbReference type="SUPFAM" id="SSF52540">
    <property type="entry name" value="P-loop containing nucleoside triphosphate hydrolases"/>
    <property type="match status" value="1"/>
</dbReference>
<evidence type="ECO:0000259" key="2">
    <source>
        <dbReference type="Pfam" id="PF17863"/>
    </source>
</evidence>
<dbReference type="EMBL" id="SIHI01000001">
    <property type="protein sequence ID" value="TWT56671.1"/>
    <property type="molecule type" value="Genomic_DNA"/>
</dbReference>
<dbReference type="Proteomes" id="UP000317243">
    <property type="component" value="Unassembled WGS sequence"/>
</dbReference>
<dbReference type="Gene3D" id="1.10.8.80">
    <property type="entry name" value="Magnesium chelatase subunit I, C-Terminal domain"/>
    <property type="match status" value="1"/>
</dbReference>